<dbReference type="Gene3D" id="1.10.238.10">
    <property type="entry name" value="EF-hand"/>
    <property type="match status" value="1"/>
</dbReference>
<evidence type="ECO:0000256" key="2">
    <source>
        <dbReference type="ARBA" id="ARBA00022737"/>
    </source>
</evidence>
<dbReference type="GeneID" id="100844210"/>
<dbReference type="Proteomes" id="UP000008810">
    <property type="component" value="Chromosome 4"/>
</dbReference>
<dbReference type="SUPFAM" id="SSF47473">
    <property type="entry name" value="EF-hand"/>
    <property type="match status" value="1"/>
</dbReference>
<dbReference type="CDD" id="cd00051">
    <property type="entry name" value="EFh"/>
    <property type="match status" value="1"/>
</dbReference>
<dbReference type="InterPro" id="IPR002048">
    <property type="entry name" value="EF_hand_dom"/>
</dbReference>
<dbReference type="eggNOG" id="KOG0027">
    <property type="taxonomic scope" value="Eukaryota"/>
</dbReference>
<dbReference type="FunFam" id="1.10.238.10:FF:000302">
    <property type="entry name" value="Probable calcium-binding protein CML46"/>
    <property type="match status" value="1"/>
</dbReference>
<dbReference type="EMBL" id="CM000883">
    <property type="protein sequence ID" value="KQJ87926.1"/>
    <property type="molecule type" value="Genomic_DNA"/>
</dbReference>
<evidence type="ECO:0000256" key="1">
    <source>
        <dbReference type="ARBA" id="ARBA00022723"/>
    </source>
</evidence>
<keyword evidence="8" id="KW-1185">Reference proteome</keyword>
<evidence type="ECO:0000256" key="4">
    <source>
        <dbReference type="SAM" id="Phobius"/>
    </source>
</evidence>
<dbReference type="PANTHER" id="PTHR10891">
    <property type="entry name" value="EF-HAND CALCIUM-BINDING DOMAIN CONTAINING PROTEIN"/>
    <property type="match status" value="1"/>
</dbReference>
<dbReference type="KEGG" id="bdi:100844210"/>
<dbReference type="GO" id="GO:0005509">
    <property type="term" value="F:calcium ion binding"/>
    <property type="evidence" value="ECO:0000318"/>
    <property type="project" value="GO_Central"/>
</dbReference>
<dbReference type="Pfam" id="PF13499">
    <property type="entry name" value="EF-hand_7"/>
    <property type="match status" value="1"/>
</dbReference>
<organism evidence="7">
    <name type="scientific">Brachypodium distachyon</name>
    <name type="common">Purple false brome</name>
    <name type="synonym">Trachynia distachya</name>
    <dbReference type="NCBI Taxonomy" id="15368"/>
    <lineage>
        <taxon>Eukaryota</taxon>
        <taxon>Viridiplantae</taxon>
        <taxon>Streptophyta</taxon>
        <taxon>Embryophyta</taxon>
        <taxon>Tracheophyta</taxon>
        <taxon>Spermatophyta</taxon>
        <taxon>Magnoliopsida</taxon>
        <taxon>Liliopsida</taxon>
        <taxon>Poales</taxon>
        <taxon>Poaceae</taxon>
        <taxon>BOP clade</taxon>
        <taxon>Pooideae</taxon>
        <taxon>Stipodae</taxon>
        <taxon>Brachypodieae</taxon>
        <taxon>Brachypodium</taxon>
    </lineage>
</organism>
<dbReference type="InterPro" id="IPR039647">
    <property type="entry name" value="EF_hand_pair_protein_CML-like"/>
</dbReference>
<sequence>MDQKSPATAAPHLGPVFQDSFGILFFFTILTWSITRFQRLLPGCCKCCTCAVPKTTSTSVLADKKTYKTLNENEDDDIDVMRSDAEIAMKNMGLNFDIESSIVLKTISSEYISMLFDHDEPSLQEVKMAFLVFDENNDGYIDASDLRRVLHNIGLGEQAGIGECEQMIARYDMNKDMRIDMMEFTKVLEASFC</sequence>
<evidence type="ECO:0000313" key="8">
    <source>
        <dbReference type="Proteomes" id="UP000008810"/>
    </source>
</evidence>
<dbReference type="PROSITE" id="PS50222">
    <property type="entry name" value="EF_HAND_2"/>
    <property type="match status" value="1"/>
</dbReference>
<reference evidence="6 7" key="1">
    <citation type="journal article" date="2010" name="Nature">
        <title>Genome sequencing and analysis of the model grass Brachypodium distachyon.</title>
        <authorList>
            <consortium name="International Brachypodium Initiative"/>
        </authorList>
    </citation>
    <scope>NUCLEOTIDE SEQUENCE [LARGE SCALE GENOMIC DNA]</scope>
    <source>
        <strain evidence="6">Bd21</strain>
        <strain evidence="7">cv. Bd21</strain>
    </source>
</reference>
<dbReference type="OMA" id="MEKSPAM"/>
<gene>
    <name evidence="7" type="primary">LOC100844210</name>
    <name evidence="6" type="ORF">BRADI_4g14270v3</name>
</gene>
<dbReference type="AlphaFoldDB" id="I1IKL1"/>
<keyword evidence="4" id="KW-0812">Transmembrane</keyword>
<keyword evidence="3" id="KW-0106">Calcium</keyword>
<keyword evidence="4" id="KW-0472">Membrane</keyword>
<keyword evidence="4" id="KW-1133">Transmembrane helix</keyword>
<keyword evidence="2" id="KW-0677">Repeat</keyword>
<evidence type="ECO:0000256" key="3">
    <source>
        <dbReference type="ARBA" id="ARBA00022837"/>
    </source>
</evidence>
<protein>
    <recommendedName>
        <fullName evidence="5">EF-hand domain-containing protein</fullName>
    </recommendedName>
</protein>
<evidence type="ECO:0000259" key="5">
    <source>
        <dbReference type="PROSITE" id="PS50222"/>
    </source>
</evidence>
<accession>I1IKL1</accession>
<dbReference type="STRING" id="15368.I1IKL1"/>
<reference evidence="7" key="3">
    <citation type="submission" date="2018-08" db="UniProtKB">
        <authorList>
            <consortium name="EnsemblPlants"/>
        </authorList>
    </citation>
    <scope>IDENTIFICATION</scope>
    <source>
        <strain evidence="7">cv. Bd21</strain>
    </source>
</reference>
<dbReference type="EnsemblPlants" id="KQJ87926">
    <property type="protein sequence ID" value="KQJ87926"/>
    <property type="gene ID" value="BRADI_4g14270v3"/>
</dbReference>
<feature type="transmembrane region" description="Helical" evidence="4">
    <location>
        <begin position="12"/>
        <end position="32"/>
    </location>
</feature>
<evidence type="ECO:0000313" key="7">
    <source>
        <dbReference type="EnsemblPlants" id="KQJ87926"/>
    </source>
</evidence>
<dbReference type="PROSITE" id="PS00018">
    <property type="entry name" value="EF_HAND_1"/>
    <property type="match status" value="1"/>
</dbReference>
<reference evidence="6" key="2">
    <citation type="submission" date="2017-06" db="EMBL/GenBank/DDBJ databases">
        <title>WGS assembly of Brachypodium distachyon.</title>
        <authorList>
            <consortium name="The International Brachypodium Initiative"/>
            <person name="Lucas S."/>
            <person name="Harmon-Smith M."/>
            <person name="Lail K."/>
            <person name="Tice H."/>
            <person name="Grimwood J."/>
            <person name="Bruce D."/>
            <person name="Barry K."/>
            <person name="Shu S."/>
            <person name="Lindquist E."/>
            <person name="Wang M."/>
            <person name="Pitluck S."/>
            <person name="Vogel J.P."/>
            <person name="Garvin D.F."/>
            <person name="Mockler T.C."/>
            <person name="Schmutz J."/>
            <person name="Rokhsar D."/>
            <person name="Bevan M.W."/>
        </authorList>
    </citation>
    <scope>NUCLEOTIDE SEQUENCE</scope>
    <source>
        <strain evidence="6">Bd21</strain>
    </source>
</reference>
<dbReference type="RefSeq" id="XP_003577388.1">
    <property type="nucleotide sequence ID" value="XM_003577340.4"/>
</dbReference>
<dbReference type="Gramene" id="KQJ87926">
    <property type="protein sequence ID" value="KQJ87926"/>
    <property type="gene ID" value="BRADI_4g14270v3"/>
</dbReference>
<dbReference type="SMART" id="SM00054">
    <property type="entry name" value="EFh"/>
    <property type="match status" value="2"/>
</dbReference>
<name>I1IKL1_BRADI</name>
<dbReference type="InterPro" id="IPR011992">
    <property type="entry name" value="EF-hand-dom_pair"/>
</dbReference>
<feature type="domain" description="EF-hand" evidence="5">
    <location>
        <begin position="121"/>
        <end position="156"/>
    </location>
</feature>
<keyword evidence="1" id="KW-0479">Metal-binding</keyword>
<proteinExistence type="predicted"/>
<dbReference type="HOGENOM" id="CLU_061288_11_0_1"/>
<dbReference type="OrthoDB" id="26525at2759"/>
<evidence type="ECO:0000313" key="6">
    <source>
        <dbReference type="EMBL" id="KQJ87926.1"/>
    </source>
</evidence>
<dbReference type="InterPro" id="IPR018247">
    <property type="entry name" value="EF_Hand_1_Ca_BS"/>
</dbReference>